<proteinExistence type="predicted"/>
<evidence type="ECO:0000313" key="1">
    <source>
        <dbReference type="EMBL" id="KAI4832503.1"/>
    </source>
</evidence>
<evidence type="ECO:0000313" key="2">
    <source>
        <dbReference type="Proteomes" id="UP001057452"/>
    </source>
</evidence>
<reference evidence="1" key="1">
    <citation type="submission" date="2022-05" db="EMBL/GenBank/DDBJ databases">
        <title>Chromosome-level genome of Chaenocephalus aceratus.</title>
        <authorList>
            <person name="Park H."/>
        </authorList>
    </citation>
    <scope>NUCLEOTIDE SEQUENCE</scope>
    <source>
        <strain evidence="1">KU_202001</strain>
    </source>
</reference>
<name>A0ACB9XXK3_CHAAC</name>
<organism evidence="1 2">
    <name type="scientific">Chaenocephalus aceratus</name>
    <name type="common">Blackfin icefish</name>
    <name type="synonym">Chaenichthys aceratus</name>
    <dbReference type="NCBI Taxonomy" id="36190"/>
    <lineage>
        <taxon>Eukaryota</taxon>
        <taxon>Metazoa</taxon>
        <taxon>Chordata</taxon>
        <taxon>Craniata</taxon>
        <taxon>Vertebrata</taxon>
        <taxon>Euteleostomi</taxon>
        <taxon>Actinopterygii</taxon>
        <taxon>Neopterygii</taxon>
        <taxon>Teleostei</taxon>
        <taxon>Neoteleostei</taxon>
        <taxon>Acanthomorphata</taxon>
        <taxon>Eupercaria</taxon>
        <taxon>Perciformes</taxon>
        <taxon>Notothenioidei</taxon>
        <taxon>Channichthyidae</taxon>
        <taxon>Chaenocephalus</taxon>
    </lineage>
</organism>
<keyword evidence="2" id="KW-1185">Reference proteome</keyword>
<comment type="caution">
    <text evidence="1">The sequence shown here is derived from an EMBL/GenBank/DDBJ whole genome shotgun (WGS) entry which is preliminary data.</text>
</comment>
<dbReference type="EMBL" id="CM043785">
    <property type="protein sequence ID" value="KAI4832503.1"/>
    <property type="molecule type" value="Genomic_DNA"/>
</dbReference>
<protein>
    <submittedName>
        <fullName evidence="1">Uncharacterized protein</fullName>
    </submittedName>
</protein>
<accession>A0ACB9XXK3</accession>
<sequence>MWCLHWSWFARLNFFFFLFLSLPSVYKHGKNKMVEKRG</sequence>
<gene>
    <name evidence="1" type="ORF">KUCAC02_015467</name>
</gene>
<dbReference type="Proteomes" id="UP001057452">
    <property type="component" value="Chromosome 1"/>
</dbReference>